<dbReference type="InterPro" id="IPR002078">
    <property type="entry name" value="Sigma_54_int"/>
</dbReference>
<dbReference type="PANTHER" id="PTHR32071">
    <property type="entry name" value="TRANSCRIPTIONAL REGULATORY PROTEIN"/>
    <property type="match status" value="1"/>
</dbReference>
<dbReference type="Pfam" id="PF02954">
    <property type="entry name" value="HTH_8"/>
    <property type="match status" value="1"/>
</dbReference>
<dbReference type="Gene3D" id="3.40.50.300">
    <property type="entry name" value="P-loop containing nucleotide triphosphate hydrolases"/>
    <property type="match status" value="1"/>
</dbReference>
<evidence type="ECO:0000256" key="1">
    <source>
        <dbReference type="ARBA" id="ARBA00022741"/>
    </source>
</evidence>
<evidence type="ECO:0000256" key="2">
    <source>
        <dbReference type="ARBA" id="ARBA00022840"/>
    </source>
</evidence>
<evidence type="ECO:0000259" key="7">
    <source>
        <dbReference type="PROSITE" id="PS50045"/>
    </source>
</evidence>
<proteinExistence type="predicted"/>
<evidence type="ECO:0000313" key="10">
    <source>
        <dbReference type="Proteomes" id="UP001157961"/>
    </source>
</evidence>
<protein>
    <submittedName>
        <fullName evidence="9">Two-component system, NtrC family, C4-dicarboxylate transport response regulator DctD</fullName>
    </submittedName>
</protein>
<keyword evidence="1" id="KW-0547">Nucleotide-binding</keyword>
<organism evidence="9 10">
    <name type="scientific">Shimia sagamensis</name>
    <dbReference type="NCBI Taxonomy" id="1566352"/>
    <lineage>
        <taxon>Bacteria</taxon>
        <taxon>Pseudomonadati</taxon>
        <taxon>Pseudomonadota</taxon>
        <taxon>Alphaproteobacteria</taxon>
        <taxon>Rhodobacterales</taxon>
        <taxon>Roseobacteraceae</taxon>
    </lineage>
</organism>
<dbReference type="Gene3D" id="1.10.10.60">
    <property type="entry name" value="Homeodomain-like"/>
    <property type="match status" value="1"/>
</dbReference>
<dbReference type="Pfam" id="PF00072">
    <property type="entry name" value="Response_reg"/>
    <property type="match status" value="1"/>
</dbReference>
<evidence type="ECO:0000256" key="5">
    <source>
        <dbReference type="ARBA" id="ARBA00023163"/>
    </source>
</evidence>
<keyword evidence="10" id="KW-1185">Reference proteome</keyword>
<sequence>MQAQIFLVDDDDDLREAVLDTFHKHKISARGFARAAEALEALDPEWSGVVLSDIRMPGMDGLSFQKEVKRLAPDVPVILFTGHGDVPVAVQAMRNGAFEFLEKPVHPDHLHQVVLRALKMRSLQVELTNLQHKARATLPLEERLVGRSKAMRFVRRDIQAVAPLQVDVLIWGQDGTGKTAAARAIHDLSPNAAEEFVVVNCSAVSQDTIERTLFDEGGAVARASGGTLHLQDIEALSDRLQAQLLRIFDGPNAPRVVASVSHKPEELLAGGKLRSDLLYRINVAQIELPPLKERGRDVFVLLDHFIQRAAARHGKSQKAMPVPDLEALGKYTWPGNVRELRNVAEKLVVGLTVRLDDRAAAQISETYDDAMLRHERELLSNALIQSGGRKAAAADLLGIPRKRLYLRLKHCGIEE</sequence>
<keyword evidence="2" id="KW-0067">ATP-binding</keyword>
<dbReference type="SUPFAM" id="SSF52540">
    <property type="entry name" value="P-loop containing nucleoside triphosphate hydrolases"/>
    <property type="match status" value="1"/>
</dbReference>
<dbReference type="PROSITE" id="PS50045">
    <property type="entry name" value="SIGMA54_INTERACT_4"/>
    <property type="match status" value="1"/>
</dbReference>
<feature type="modified residue" description="4-aspartylphosphate" evidence="6">
    <location>
        <position position="53"/>
    </location>
</feature>
<gene>
    <name evidence="9" type="ORF">SAMN06265373_11212</name>
</gene>
<dbReference type="InterPro" id="IPR027417">
    <property type="entry name" value="P-loop_NTPase"/>
</dbReference>
<dbReference type="PRINTS" id="PR01590">
    <property type="entry name" value="HTHFIS"/>
</dbReference>
<dbReference type="PROSITE" id="PS50110">
    <property type="entry name" value="RESPONSE_REGULATORY"/>
    <property type="match status" value="1"/>
</dbReference>
<keyword evidence="3" id="KW-0902">Two-component regulatory system</keyword>
<dbReference type="InterPro" id="IPR025944">
    <property type="entry name" value="Sigma_54_int_dom_CS"/>
</dbReference>
<keyword evidence="5" id="KW-0804">Transcription</keyword>
<dbReference type="InterPro" id="IPR058031">
    <property type="entry name" value="AAA_lid_NorR"/>
</dbReference>
<feature type="domain" description="Sigma-54 factor interaction" evidence="7">
    <location>
        <begin position="144"/>
        <end position="349"/>
    </location>
</feature>
<dbReference type="Gene3D" id="1.10.8.60">
    <property type="match status" value="1"/>
</dbReference>
<keyword evidence="6" id="KW-0597">Phosphoprotein</keyword>
<dbReference type="Pfam" id="PF25601">
    <property type="entry name" value="AAA_lid_14"/>
    <property type="match status" value="1"/>
</dbReference>
<dbReference type="EMBL" id="FXTY01000012">
    <property type="protein sequence ID" value="SMP35748.1"/>
    <property type="molecule type" value="Genomic_DNA"/>
</dbReference>
<evidence type="ECO:0000256" key="4">
    <source>
        <dbReference type="ARBA" id="ARBA00023015"/>
    </source>
</evidence>
<dbReference type="PROSITE" id="PS00688">
    <property type="entry name" value="SIGMA54_INTERACT_3"/>
    <property type="match status" value="1"/>
</dbReference>
<comment type="caution">
    <text evidence="9">The sequence shown here is derived from an EMBL/GenBank/DDBJ whole genome shotgun (WGS) entry which is preliminary data.</text>
</comment>
<dbReference type="PANTHER" id="PTHR32071:SF57">
    <property type="entry name" value="C4-DICARBOXYLATE TRANSPORT TRANSCRIPTIONAL REGULATORY PROTEIN DCTD"/>
    <property type="match status" value="1"/>
</dbReference>
<dbReference type="SUPFAM" id="SSF46689">
    <property type="entry name" value="Homeodomain-like"/>
    <property type="match status" value="1"/>
</dbReference>
<dbReference type="Proteomes" id="UP001157961">
    <property type="component" value="Unassembled WGS sequence"/>
</dbReference>
<dbReference type="InterPro" id="IPR011006">
    <property type="entry name" value="CheY-like_superfamily"/>
</dbReference>
<accession>A0ABY1PMU1</accession>
<dbReference type="SUPFAM" id="SSF52172">
    <property type="entry name" value="CheY-like"/>
    <property type="match status" value="1"/>
</dbReference>
<dbReference type="InterPro" id="IPR009057">
    <property type="entry name" value="Homeodomain-like_sf"/>
</dbReference>
<name>A0ABY1PMU1_9RHOB</name>
<feature type="domain" description="Response regulatory" evidence="8">
    <location>
        <begin position="4"/>
        <end position="118"/>
    </location>
</feature>
<evidence type="ECO:0000256" key="6">
    <source>
        <dbReference type="PROSITE-ProRule" id="PRU00169"/>
    </source>
</evidence>
<evidence type="ECO:0000313" key="9">
    <source>
        <dbReference type="EMBL" id="SMP35748.1"/>
    </source>
</evidence>
<keyword evidence="4" id="KW-0805">Transcription regulation</keyword>
<dbReference type="InterPro" id="IPR002197">
    <property type="entry name" value="HTH_Fis"/>
</dbReference>
<dbReference type="SMART" id="SM00448">
    <property type="entry name" value="REC"/>
    <property type="match status" value="1"/>
</dbReference>
<dbReference type="Pfam" id="PF00158">
    <property type="entry name" value="Sigma54_activat"/>
    <property type="match status" value="1"/>
</dbReference>
<dbReference type="InterPro" id="IPR001789">
    <property type="entry name" value="Sig_transdc_resp-reg_receiver"/>
</dbReference>
<dbReference type="CDD" id="cd00009">
    <property type="entry name" value="AAA"/>
    <property type="match status" value="1"/>
</dbReference>
<dbReference type="Gene3D" id="3.40.50.2300">
    <property type="match status" value="1"/>
</dbReference>
<dbReference type="RefSeq" id="WP_283427903.1">
    <property type="nucleotide sequence ID" value="NZ_FXTY01000012.1"/>
</dbReference>
<reference evidence="9 10" key="1">
    <citation type="submission" date="2017-05" db="EMBL/GenBank/DDBJ databases">
        <authorList>
            <person name="Varghese N."/>
            <person name="Submissions S."/>
        </authorList>
    </citation>
    <scope>NUCLEOTIDE SEQUENCE [LARGE SCALE GENOMIC DNA]</scope>
    <source>
        <strain evidence="9 10">DSM 29734</strain>
    </source>
</reference>
<evidence type="ECO:0000259" key="8">
    <source>
        <dbReference type="PROSITE" id="PS50110"/>
    </source>
</evidence>
<evidence type="ECO:0000256" key="3">
    <source>
        <dbReference type="ARBA" id="ARBA00023012"/>
    </source>
</evidence>